<keyword evidence="7" id="KW-0378">Hydrolase</keyword>
<dbReference type="Pfam" id="PF01694">
    <property type="entry name" value="Rhomboid"/>
    <property type="match status" value="1"/>
</dbReference>
<comment type="caution">
    <text evidence="7">The sequence shown here is derived from an EMBL/GenBank/DDBJ whole genome shotgun (WGS) entry which is preliminary data.</text>
</comment>
<feature type="transmembrane region" description="Helical" evidence="5">
    <location>
        <begin position="54"/>
        <end position="72"/>
    </location>
</feature>
<proteinExistence type="predicted"/>
<dbReference type="InterPro" id="IPR035952">
    <property type="entry name" value="Rhomboid-like_sf"/>
</dbReference>
<evidence type="ECO:0000256" key="4">
    <source>
        <dbReference type="ARBA" id="ARBA00023136"/>
    </source>
</evidence>
<feature type="domain" description="Peptidase S54 rhomboid" evidence="6">
    <location>
        <begin position="38"/>
        <end position="180"/>
    </location>
</feature>
<dbReference type="Gene3D" id="1.20.1540.10">
    <property type="entry name" value="Rhomboid-like"/>
    <property type="match status" value="1"/>
</dbReference>
<dbReference type="RefSeq" id="WP_341628628.1">
    <property type="nucleotide sequence ID" value="NZ_JBAKBA010000034.1"/>
</dbReference>
<dbReference type="InterPro" id="IPR022764">
    <property type="entry name" value="Peptidase_S54_rhomboid_dom"/>
</dbReference>
<keyword evidence="4 5" id="KW-0472">Membrane</keyword>
<dbReference type="InterPro" id="IPR050925">
    <property type="entry name" value="Rhomboid_protease_S54"/>
</dbReference>
<dbReference type="NCBIfam" id="TIGR03902">
    <property type="entry name" value="rhom_GG_sort"/>
    <property type="match status" value="1"/>
</dbReference>
<dbReference type="Proteomes" id="UP001366060">
    <property type="component" value="Unassembled WGS sequence"/>
</dbReference>
<keyword evidence="8" id="KW-1185">Reference proteome</keyword>
<organism evidence="7 8">
    <name type="scientific">Psychromonas arctica</name>
    <dbReference type="NCBI Taxonomy" id="168275"/>
    <lineage>
        <taxon>Bacteria</taxon>
        <taxon>Pseudomonadati</taxon>
        <taxon>Pseudomonadota</taxon>
        <taxon>Gammaproteobacteria</taxon>
        <taxon>Alteromonadales</taxon>
        <taxon>Psychromonadaceae</taxon>
        <taxon>Psychromonas</taxon>
    </lineage>
</organism>
<comment type="subcellular location">
    <subcellularLocation>
        <location evidence="1">Membrane</location>
        <topology evidence="1">Multi-pass membrane protein</topology>
    </subcellularLocation>
</comment>
<protein>
    <submittedName>
        <fullName evidence="7">Rhombosortase</fullName>
        <ecNumber evidence="7">3.4.21.-</ecNumber>
    </submittedName>
</protein>
<evidence type="ECO:0000313" key="7">
    <source>
        <dbReference type="EMBL" id="MEL0660147.1"/>
    </source>
</evidence>
<evidence type="ECO:0000256" key="1">
    <source>
        <dbReference type="ARBA" id="ARBA00004141"/>
    </source>
</evidence>
<name>A0ABU9HE14_9GAMM</name>
<dbReference type="InterPro" id="IPR023826">
    <property type="entry name" value="Rhom-like_SP_proteobac"/>
</dbReference>
<evidence type="ECO:0000313" key="8">
    <source>
        <dbReference type="Proteomes" id="UP001366060"/>
    </source>
</evidence>
<dbReference type="EMBL" id="JBAKBA010000034">
    <property type="protein sequence ID" value="MEL0660147.1"/>
    <property type="molecule type" value="Genomic_DNA"/>
</dbReference>
<dbReference type="PANTHER" id="PTHR43731">
    <property type="entry name" value="RHOMBOID PROTEASE"/>
    <property type="match status" value="1"/>
</dbReference>
<evidence type="ECO:0000259" key="6">
    <source>
        <dbReference type="Pfam" id="PF01694"/>
    </source>
</evidence>
<dbReference type="GO" id="GO:0016787">
    <property type="term" value="F:hydrolase activity"/>
    <property type="evidence" value="ECO:0007669"/>
    <property type="project" value="UniProtKB-KW"/>
</dbReference>
<evidence type="ECO:0000256" key="2">
    <source>
        <dbReference type="ARBA" id="ARBA00022692"/>
    </source>
</evidence>
<feature type="transmembrane region" description="Helical" evidence="5">
    <location>
        <begin position="167"/>
        <end position="186"/>
    </location>
</feature>
<reference evidence="7 8" key="1">
    <citation type="submission" date="2024-02" db="EMBL/GenBank/DDBJ databases">
        <title>Bacteria isolated from the canopy kelp, Nereocystis luetkeana.</title>
        <authorList>
            <person name="Pfister C.A."/>
            <person name="Younker I.T."/>
            <person name="Light S.H."/>
        </authorList>
    </citation>
    <scope>NUCLEOTIDE SEQUENCE [LARGE SCALE GENOMIC DNA]</scope>
    <source>
        <strain evidence="7 8">TI.2.07</strain>
    </source>
</reference>
<feature type="transmembrane region" description="Helical" evidence="5">
    <location>
        <begin position="79"/>
        <end position="98"/>
    </location>
</feature>
<keyword evidence="2 5" id="KW-0812">Transmembrane</keyword>
<gene>
    <name evidence="7" type="primary">rrtA</name>
    <name evidence="7" type="ORF">V6255_13475</name>
</gene>
<sequence length="192" mass="21464">MRAVLTHTAIILTLSTLLFVFQPDSHQWFAYYHSAVEKGQLWRLVTAHFCHTNGYHLLLNGIGLVVVVSLFFDTFKKQLLLPILLFSAVFISLCLFFIEPTTQGYVGLSGVLHSLFAFGVCDELRRKDKWGIILSVGFIAKIAFEQFNGPSASTESLIGATVLINAHLYGAIAGLFYCLCVQVWRFSKAKNL</sequence>
<keyword evidence="3 5" id="KW-1133">Transmembrane helix</keyword>
<evidence type="ECO:0000256" key="5">
    <source>
        <dbReference type="SAM" id="Phobius"/>
    </source>
</evidence>
<dbReference type="EC" id="3.4.21.-" evidence="7"/>
<evidence type="ECO:0000256" key="3">
    <source>
        <dbReference type="ARBA" id="ARBA00022989"/>
    </source>
</evidence>
<dbReference type="PANTHER" id="PTHR43731:SF16">
    <property type="entry name" value="RHOMBOSORTASE"/>
    <property type="match status" value="1"/>
</dbReference>
<dbReference type="SUPFAM" id="SSF144091">
    <property type="entry name" value="Rhomboid-like"/>
    <property type="match status" value="1"/>
</dbReference>
<accession>A0ABU9HE14</accession>